<proteinExistence type="inferred from homology"/>
<keyword evidence="4" id="KW-1185">Reference proteome</keyword>
<dbReference type="InterPro" id="IPR036165">
    <property type="entry name" value="YefM-like_sf"/>
</dbReference>
<evidence type="ECO:0000256" key="1">
    <source>
        <dbReference type="ARBA" id="ARBA00009981"/>
    </source>
</evidence>
<protein>
    <recommendedName>
        <fullName evidence="5">Antitoxin</fullName>
    </recommendedName>
</protein>
<comment type="caution">
    <text evidence="3">The sequence shown here is derived from an EMBL/GenBank/DDBJ whole genome shotgun (WGS) entry which is preliminary data.</text>
</comment>
<dbReference type="AlphaFoldDB" id="A0A418YPB6"/>
<reference evidence="3 4" key="1">
    <citation type="submission" date="2018-08" db="EMBL/GenBank/DDBJ databases">
        <title>Sphingobium sp. EO9.</title>
        <authorList>
            <person name="Park Y."/>
            <person name="Kim K.H."/>
            <person name="Jeon C.O."/>
        </authorList>
    </citation>
    <scope>NUCLEOTIDE SEQUENCE [LARGE SCALE GENOMIC DNA]</scope>
    <source>
        <strain evidence="3 4">EO9</strain>
    </source>
</reference>
<evidence type="ECO:0008006" key="5">
    <source>
        <dbReference type="Google" id="ProtNLM"/>
    </source>
</evidence>
<accession>A0A418YPB6</accession>
<feature type="region of interest" description="Disordered" evidence="2">
    <location>
        <begin position="96"/>
        <end position="117"/>
    </location>
</feature>
<organism evidence="3 4">
    <name type="scientific">Sphingobium terrigena</name>
    <dbReference type="NCBI Taxonomy" id="2304063"/>
    <lineage>
        <taxon>Bacteria</taxon>
        <taxon>Pseudomonadati</taxon>
        <taxon>Pseudomonadota</taxon>
        <taxon>Alphaproteobacteria</taxon>
        <taxon>Sphingomonadales</taxon>
        <taxon>Sphingomonadaceae</taxon>
        <taxon>Sphingobium</taxon>
    </lineage>
</organism>
<evidence type="ECO:0000313" key="3">
    <source>
        <dbReference type="EMBL" id="RJG53180.1"/>
    </source>
</evidence>
<sequence>MRDGPNFLTRFRFKRSLQPLLCGNEEHATSNASVSSAEFQKTVGHFGREAMRAPLTITNHDSASLVMMSAAEYDRLKRRDRQVLTMDDFTDEDRAAVAASKAPSDAATFDSELDTSS</sequence>
<dbReference type="OrthoDB" id="165038at2"/>
<name>A0A418YPB6_9SPHN</name>
<dbReference type="SUPFAM" id="SSF143120">
    <property type="entry name" value="YefM-like"/>
    <property type="match status" value="1"/>
</dbReference>
<evidence type="ECO:0000256" key="2">
    <source>
        <dbReference type="SAM" id="MobiDB-lite"/>
    </source>
</evidence>
<gene>
    <name evidence="3" type="ORF">D0Z70_17325</name>
</gene>
<comment type="similarity">
    <text evidence="1">Belongs to the phD/YefM antitoxin family.</text>
</comment>
<feature type="compositionally biased region" description="Low complexity" evidence="2">
    <location>
        <begin position="96"/>
        <end position="107"/>
    </location>
</feature>
<dbReference type="EMBL" id="QVRA01000018">
    <property type="protein sequence ID" value="RJG53180.1"/>
    <property type="molecule type" value="Genomic_DNA"/>
</dbReference>
<evidence type="ECO:0000313" key="4">
    <source>
        <dbReference type="Proteomes" id="UP000283469"/>
    </source>
</evidence>
<dbReference type="Proteomes" id="UP000283469">
    <property type="component" value="Unassembled WGS sequence"/>
</dbReference>